<keyword evidence="1" id="KW-1133">Transmembrane helix</keyword>
<dbReference type="GeneID" id="24440211"/>
<name>W7WWL6_TETTS</name>
<dbReference type="Proteomes" id="UP000009168">
    <property type="component" value="Unassembled WGS sequence"/>
</dbReference>
<gene>
    <name evidence="2" type="ORF">TTHERM_000688699</name>
</gene>
<protein>
    <submittedName>
        <fullName evidence="2">Transmembrane protein, putative</fullName>
    </submittedName>
</protein>
<keyword evidence="1" id="KW-0472">Membrane</keyword>
<organism evidence="2 3">
    <name type="scientific">Tetrahymena thermophila (strain SB210)</name>
    <dbReference type="NCBI Taxonomy" id="312017"/>
    <lineage>
        <taxon>Eukaryota</taxon>
        <taxon>Sar</taxon>
        <taxon>Alveolata</taxon>
        <taxon>Ciliophora</taxon>
        <taxon>Intramacronucleata</taxon>
        <taxon>Oligohymenophorea</taxon>
        <taxon>Hymenostomatida</taxon>
        <taxon>Tetrahymenina</taxon>
        <taxon>Tetrahymenidae</taxon>
        <taxon>Tetrahymena</taxon>
    </lineage>
</organism>
<reference evidence="3" key="1">
    <citation type="journal article" date="2006" name="PLoS Biol.">
        <title>Macronuclear genome sequence of the ciliate Tetrahymena thermophila, a model eukaryote.</title>
        <authorList>
            <person name="Eisen J.A."/>
            <person name="Coyne R.S."/>
            <person name="Wu M."/>
            <person name="Wu D."/>
            <person name="Thiagarajan M."/>
            <person name="Wortman J.R."/>
            <person name="Badger J.H."/>
            <person name="Ren Q."/>
            <person name="Amedeo P."/>
            <person name="Jones K.M."/>
            <person name="Tallon L.J."/>
            <person name="Delcher A.L."/>
            <person name="Salzberg S.L."/>
            <person name="Silva J.C."/>
            <person name="Haas B.J."/>
            <person name="Majoros W.H."/>
            <person name="Farzad M."/>
            <person name="Carlton J.M."/>
            <person name="Smith R.K. Jr."/>
            <person name="Garg J."/>
            <person name="Pearlman R.E."/>
            <person name="Karrer K.M."/>
            <person name="Sun L."/>
            <person name="Manning G."/>
            <person name="Elde N.C."/>
            <person name="Turkewitz A.P."/>
            <person name="Asai D.J."/>
            <person name="Wilkes D.E."/>
            <person name="Wang Y."/>
            <person name="Cai H."/>
            <person name="Collins K."/>
            <person name="Stewart B.A."/>
            <person name="Lee S.R."/>
            <person name="Wilamowska K."/>
            <person name="Weinberg Z."/>
            <person name="Ruzzo W.L."/>
            <person name="Wloga D."/>
            <person name="Gaertig J."/>
            <person name="Frankel J."/>
            <person name="Tsao C.-C."/>
            <person name="Gorovsky M.A."/>
            <person name="Keeling P.J."/>
            <person name="Waller R.F."/>
            <person name="Patron N.J."/>
            <person name="Cherry J.M."/>
            <person name="Stover N.A."/>
            <person name="Krieger C.J."/>
            <person name="del Toro C."/>
            <person name="Ryder H.F."/>
            <person name="Williamson S.C."/>
            <person name="Barbeau R.A."/>
            <person name="Hamilton E.P."/>
            <person name="Orias E."/>
        </authorList>
    </citation>
    <scope>NUCLEOTIDE SEQUENCE [LARGE SCALE GENOMIC DNA]</scope>
    <source>
        <strain evidence="3">SB210</strain>
    </source>
</reference>
<sequence>MQNYQLIIYILQSLQQKKRQQALSNFKNLFFHKQELNTQIYTVQISQEVDKKQSIQNFVKRQKCNLNVQIKETKEERKKKESMINIISKYLTSHKVNQSILQFQNNYQISFFPSLINLKKRGMKQIKKQIFNLTKLYDALYIDFLKISFFKNSFIHQYIHSFIHSFIYSFQYIYELAGQQIICQFFEFRDCFQLPLFIVIDLIKNKCAVHVLLLLSIKLISSLLYQIIQSLLILIQIKIIPFIYNFFMR</sequence>
<dbReference type="RefSeq" id="XP_012656258.1">
    <property type="nucleotide sequence ID" value="XM_012800804.1"/>
</dbReference>
<evidence type="ECO:0000313" key="2">
    <source>
        <dbReference type="EMBL" id="EWS71205.1"/>
    </source>
</evidence>
<dbReference type="EMBL" id="GG662260">
    <property type="protein sequence ID" value="EWS71205.1"/>
    <property type="molecule type" value="Genomic_DNA"/>
</dbReference>
<dbReference type="InParanoid" id="W7WWL6"/>
<evidence type="ECO:0000313" key="3">
    <source>
        <dbReference type="Proteomes" id="UP000009168"/>
    </source>
</evidence>
<keyword evidence="1 2" id="KW-0812">Transmembrane</keyword>
<dbReference type="KEGG" id="tet:TTHERM_000688699"/>
<feature type="transmembrane region" description="Helical" evidence="1">
    <location>
        <begin position="223"/>
        <end position="247"/>
    </location>
</feature>
<proteinExistence type="predicted"/>
<evidence type="ECO:0000256" key="1">
    <source>
        <dbReference type="SAM" id="Phobius"/>
    </source>
</evidence>
<dbReference type="AlphaFoldDB" id="W7WWL6"/>
<accession>W7WWL6</accession>
<keyword evidence="3" id="KW-1185">Reference proteome</keyword>